<feature type="domain" description="Amidase" evidence="2">
    <location>
        <begin position="168"/>
        <end position="338"/>
    </location>
</feature>
<dbReference type="PANTHER" id="PTHR46310">
    <property type="entry name" value="AMIDASE 1"/>
    <property type="match status" value="1"/>
</dbReference>
<feature type="region of interest" description="Disordered" evidence="1">
    <location>
        <begin position="1"/>
        <end position="25"/>
    </location>
</feature>
<dbReference type="InterPro" id="IPR032710">
    <property type="entry name" value="NTF2-like_dom_sf"/>
</dbReference>
<reference evidence="4" key="1">
    <citation type="journal article" date="2019" name="Int. J. Syst. Evol. Microbiol.">
        <title>The Global Catalogue of Microorganisms (GCM) 10K type strain sequencing project: providing services to taxonomists for standard genome sequencing and annotation.</title>
        <authorList>
            <consortium name="The Broad Institute Genomics Platform"/>
            <consortium name="The Broad Institute Genome Sequencing Center for Infectious Disease"/>
            <person name="Wu L."/>
            <person name="Ma J."/>
        </authorList>
    </citation>
    <scope>NUCLEOTIDE SEQUENCE [LARGE SCALE GENOMIC DNA]</scope>
    <source>
        <strain evidence="4">CCUG 49018</strain>
    </source>
</reference>
<name>A0ABW3VGI9_9PSEU</name>
<protein>
    <submittedName>
        <fullName evidence="3">AtzH-like domain-containing protein</fullName>
    </submittedName>
</protein>
<dbReference type="Pfam" id="PF01425">
    <property type="entry name" value="Amidase"/>
    <property type="match status" value="1"/>
</dbReference>
<comment type="caution">
    <text evidence="3">The sequence shown here is derived from an EMBL/GenBank/DDBJ whole genome shotgun (WGS) entry which is preliminary data.</text>
</comment>
<dbReference type="SUPFAM" id="SSF54427">
    <property type="entry name" value="NTF2-like"/>
    <property type="match status" value="1"/>
</dbReference>
<dbReference type="EMBL" id="JBHTMB010000082">
    <property type="protein sequence ID" value="MFD1233773.1"/>
    <property type="molecule type" value="Genomic_DNA"/>
</dbReference>
<dbReference type="Gene3D" id="3.10.450.50">
    <property type="match status" value="1"/>
</dbReference>
<dbReference type="Gene3D" id="3.90.1300.10">
    <property type="entry name" value="Amidase signature (AS) domain"/>
    <property type="match status" value="1"/>
</dbReference>
<evidence type="ECO:0000256" key="1">
    <source>
        <dbReference type="SAM" id="MobiDB-lite"/>
    </source>
</evidence>
<proteinExistence type="predicted"/>
<evidence type="ECO:0000313" key="4">
    <source>
        <dbReference type="Proteomes" id="UP001597182"/>
    </source>
</evidence>
<dbReference type="InterPro" id="IPR036928">
    <property type="entry name" value="AS_sf"/>
</dbReference>
<dbReference type="Pfam" id="PF11533">
    <property type="entry name" value="AtzH-like"/>
    <property type="match status" value="1"/>
</dbReference>
<dbReference type="InterPro" id="IPR023631">
    <property type="entry name" value="Amidase_dom"/>
</dbReference>
<dbReference type="Proteomes" id="UP001597182">
    <property type="component" value="Unassembled WGS sequence"/>
</dbReference>
<dbReference type="InterPro" id="IPR024507">
    <property type="entry name" value="AtzH-like"/>
</dbReference>
<gene>
    <name evidence="3" type="ORF">ACFQ34_10810</name>
</gene>
<sequence>MSRATGAATARSAPASPGVATVEIRSSGPVPEGLVEAFEEYERALRADDVDTLDAVFAAGPHTLRGDGTTLLVGHDQIAAFRRGRDGAPSRRAVVLEVRPLADDAVLVAAVTTDAGTRAHGLQTQLWQRREDRWVVTAAHVTQPARPPAVDGSIWRKVGTPLVEPAGSGVLDGLTVAVKDVLAVAGERMGLGNPTWLADQEPEARSAPAVQQLLAAGAAITGIARTDEFAYSLAGQNRHYGTPPNPAAPGCLSGGSTSGPAAAVALGQVDIGLGTDTAGSLRVPASYQGLVGVRTSHGAISVEGVHPLAPSFDTVGWLTRDVDVAARVADVLLAHRPNVAPGSRTAVIPALRGWINAELDTRVTAALAELTGAGVLAPVEDADLAHDEITAWARAFRVLQAFEVWQGQGGWARDHPGAFGPDVGGRFAFAATVTADQADTARETVRDARERLRRLLADTVLVLPASSGPAPSLHAGKDIVEDERTATVRLTQLASLAGAPAVALPVLWMSDGRPVGLCLVGAPDTDRALLALGRTVTEALAAAAASR</sequence>
<dbReference type="SUPFAM" id="SSF75304">
    <property type="entry name" value="Amidase signature (AS) enzymes"/>
    <property type="match status" value="1"/>
</dbReference>
<keyword evidence="4" id="KW-1185">Reference proteome</keyword>
<evidence type="ECO:0000313" key="3">
    <source>
        <dbReference type="EMBL" id="MFD1233773.1"/>
    </source>
</evidence>
<dbReference type="PANTHER" id="PTHR46310:SF7">
    <property type="entry name" value="AMIDASE 1"/>
    <property type="match status" value="1"/>
</dbReference>
<dbReference type="RefSeq" id="WP_346092202.1">
    <property type="nucleotide sequence ID" value="NZ_BAABKS010000053.1"/>
</dbReference>
<feature type="compositionally biased region" description="Low complexity" evidence="1">
    <location>
        <begin position="1"/>
        <end position="18"/>
    </location>
</feature>
<evidence type="ECO:0000259" key="2">
    <source>
        <dbReference type="Pfam" id="PF01425"/>
    </source>
</evidence>
<organism evidence="3 4">
    <name type="scientific">Pseudonocardia benzenivorans</name>
    <dbReference type="NCBI Taxonomy" id="228005"/>
    <lineage>
        <taxon>Bacteria</taxon>
        <taxon>Bacillati</taxon>
        <taxon>Actinomycetota</taxon>
        <taxon>Actinomycetes</taxon>
        <taxon>Pseudonocardiales</taxon>
        <taxon>Pseudonocardiaceae</taxon>
        <taxon>Pseudonocardia</taxon>
    </lineage>
</organism>
<accession>A0ABW3VGI9</accession>